<gene>
    <name evidence="1" type="ORF">JRV97_09145</name>
</gene>
<dbReference type="RefSeq" id="WP_280998253.1">
    <property type="nucleotide sequence ID" value="NZ_CP069362.1"/>
</dbReference>
<organism evidence="1 2">
    <name type="scientific">Marinitoga aeolica</name>
    <dbReference type="NCBI Taxonomy" id="2809031"/>
    <lineage>
        <taxon>Bacteria</taxon>
        <taxon>Thermotogati</taxon>
        <taxon>Thermotogota</taxon>
        <taxon>Thermotogae</taxon>
        <taxon>Petrotogales</taxon>
        <taxon>Petrotogaceae</taxon>
        <taxon>Marinitoga</taxon>
    </lineage>
</organism>
<evidence type="ECO:0000313" key="1">
    <source>
        <dbReference type="EMBL" id="WGS64528.1"/>
    </source>
</evidence>
<sequence length="80" mass="9177">MFNEVKDTPVIILNGFDSEEINKIMKAIKNVDGLPRIIFATTTKTNVNWKIGDLINELKQEDFEVKKALKKALNEKIKDD</sequence>
<dbReference type="Proteomes" id="UP001232493">
    <property type="component" value="Chromosome"/>
</dbReference>
<keyword evidence="2" id="KW-1185">Reference proteome</keyword>
<dbReference type="InterPro" id="IPR016621">
    <property type="entry name" value="UCP014543"/>
</dbReference>
<dbReference type="EMBL" id="CP069362">
    <property type="protein sequence ID" value="WGS64528.1"/>
    <property type="molecule type" value="Genomic_DNA"/>
</dbReference>
<proteinExistence type="predicted"/>
<reference evidence="1 2" key="1">
    <citation type="submission" date="2021-02" db="EMBL/GenBank/DDBJ databases">
        <title>Characterization of Marinitoga sp. nov. str. BP5-C20A.</title>
        <authorList>
            <person name="Erauso G."/>
            <person name="Postec A."/>
        </authorList>
    </citation>
    <scope>NUCLEOTIDE SEQUENCE [LARGE SCALE GENOMIC DNA]</scope>
    <source>
        <strain evidence="1 2">BP5-C20A</strain>
    </source>
</reference>
<dbReference type="Pfam" id="PF12646">
    <property type="entry name" value="DUF3783"/>
    <property type="match status" value="1"/>
</dbReference>
<protein>
    <submittedName>
        <fullName evidence="1">DUF3783 domain-containing protein</fullName>
    </submittedName>
</protein>
<name>A0ABY8PPH0_9BACT</name>
<accession>A0ABY8PPH0</accession>
<evidence type="ECO:0000313" key="2">
    <source>
        <dbReference type="Proteomes" id="UP001232493"/>
    </source>
</evidence>